<dbReference type="GO" id="GO:0005886">
    <property type="term" value="C:plasma membrane"/>
    <property type="evidence" value="ECO:0007669"/>
    <property type="project" value="UniProtKB-SubCell"/>
</dbReference>
<keyword evidence="3 7" id="KW-0812">Transmembrane</keyword>
<evidence type="ECO:0000313" key="11">
    <source>
        <dbReference type="Proteomes" id="UP000192374"/>
    </source>
</evidence>
<evidence type="ECO:0000313" key="9">
    <source>
        <dbReference type="EMBL" id="BBY08682.1"/>
    </source>
</evidence>
<reference evidence="10 11" key="1">
    <citation type="submission" date="2017-02" db="EMBL/GenBank/DDBJ databases">
        <title>The new phylogeny of genus Mycobacterium.</title>
        <authorList>
            <person name="Tortoli E."/>
            <person name="Trovato A."/>
            <person name="Cirillo D.M."/>
        </authorList>
    </citation>
    <scope>NUCLEOTIDE SEQUENCE [LARGE SCALE GENOMIC DNA]</scope>
    <source>
        <strain evidence="10 11">DSM 45145</strain>
    </source>
</reference>
<dbReference type="AlphaFoldDB" id="A0A7I7PJH0"/>
<organism evidence="9 12">
    <name type="scientific">Mycobacterium noviomagense</name>
    <dbReference type="NCBI Taxonomy" id="459858"/>
    <lineage>
        <taxon>Bacteria</taxon>
        <taxon>Bacillati</taxon>
        <taxon>Actinomycetota</taxon>
        <taxon>Actinomycetes</taxon>
        <taxon>Mycobacteriales</taxon>
        <taxon>Mycobacteriaceae</taxon>
        <taxon>Mycobacterium</taxon>
    </lineage>
</organism>
<evidence type="ECO:0000313" key="10">
    <source>
        <dbReference type="EMBL" id="ORB11695.1"/>
    </source>
</evidence>
<dbReference type="KEGG" id="mnv:MNVI_40000"/>
<feature type="transmembrane region" description="Helical" evidence="7">
    <location>
        <begin position="238"/>
        <end position="258"/>
    </location>
</feature>
<dbReference type="EMBL" id="AP022583">
    <property type="protein sequence ID" value="BBY08682.1"/>
    <property type="molecule type" value="Genomic_DNA"/>
</dbReference>
<dbReference type="Proteomes" id="UP000192374">
    <property type="component" value="Unassembled WGS sequence"/>
</dbReference>
<proteinExistence type="inferred from homology"/>
<feature type="transmembrane region" description="Helical" evidence="7">
    <location>
        <begin position="278"/>
        <end position="298"/>
    </location>
</feature>
<feature type="transmembrane region" description="Helical" evidence="7">
    <location>
        <begin position="30"/>
        <end position="55"/>
    </location>
</feature>
<keyword evidence="11" id="KW-1185">Reference proteome</keyword>
<dbReference type="EMBL" id="MVIC01000045">
    <property type="protein sequence ID" value="ORB11695.1"/>
    <property type="molecule type" value="Genomic_DNA"/>
</dbReference>
<reference evidence="9" key="3">
    <citation type="submission" date="2020-02" db="EMBL/GenBank/DDBJ databases">
        <authorList>
            <person name="Matsumoto Y."/>
            <person name="Motooka D."/>
            <person name="Nakamura S."/>
        </authorList>
    </citation>
    <scope>NUCLEOTIDE SEQUENCE</scope>
    <source>
        <strain evidence="9">JCM 16367</strain>
    </source>
</reference>
<dbReference type="InterPro" id="IPR044772">
    <property type="entry name" value="NO3_transporter"/>
</dbReference>
<dbReference type="InterPro" id="IPR036259">
    <property type="entry name" value="MFS_trans_sf"/>
</dbReference>
<comment type="subcellular location">
    <subcellularLocation>
        <location evidence="1">Cell membrane</location>
        <topology evidence="1">Multi-pass membrane protein</topology>
    </subcellularLocation>
</comment>
<dbReference type="InterPro" id="IPR011701">
    <property type="entry name" value="MFS"/>
</dbReference>
<evidence type="ECO:0000256" key="7">
    <source>
        <dbReference type="SAM" id="Phobius"/>
    </source>
</evidence>
<dbReference type="SUPFAM" id="SSF103473">
    <property type="entry name" value="MFS general substrate transporter"/>
    <property type="match status" value="1"/>
</dbReference>
<comment type="similarity">
    <text evidence="2">Belongs to the major facilitator superfamily. Nitrate/nitrite porter (TC 2.A.1.8) family.</text>
</comment>
<dbReference type="Gene3D" id="1.20.1250.20">
    <property type="entry name" value="MFS general substrate transporter like domains"/>
    <property type="match status" value="1"/>
</dbReference>
<evidence type="ECO:0000256" key="1">
    <source>
        <dbReference type="ARBA" id="ARBA00004651"/>
    </source>
</evidence>
<dbReference type="GO" id="GO:0015112">
    <property type="term" value="F:nitrate transmembrane transporter activity"/>
    <property type="evidence" value="ECO:0007669"/>
    <property type="project" value="InterPro"/>
</dbReference>
<evidence type="ECO:0000256" key="4">
    <source>
        <dbReference type="ARBA" id="ARBA00022989"/>
    </source>
</evidence>
<reference evidence="9 12" key="2">
    <citation type="journal article" date="2019" name="Emerg. Microbes Infect.">
        <title>Comprehensive subspecies identification of 175 nontuberculous mycobacteria species based on 7547 genomic profiles.</title>
        <authorList>
            <person name="Matsumoto Y."/>
            <person name="Kinjo T."/>
            <person name="Motooka D."/>
            <person name="Nabeya D."/>
            <person name="Jung N."/>
            <person name="Uechi K."/>
            <person name="Horii T."/>
            <person name="Iida T."/>
            <person name="Fujita J."/>
            <person name="Nakamura S."/>
        </authorList>
    </citation>
    <scope>NUCLEOTIDE SEQUENCE [LARGE SCALE GENOMIC DNA]</scope>
    <source>
        <strain evidence="9 12">JCM 16367</strain>
    </source>
</reference>
<feature type="transmembrane region" description="Helical" evidence="7">
    <location>
        <begin position="397"/>
        <end position="416"/>
    </location>
</feature>
<evidence type="ECO:0000256" key="6">
    <source>
        <dbReference type="ARBA" id="ARBA00023136"/>
    </source>
</evidence>
<evidence type="ECO:0000256" key="5">
    <source>
        <dbReference type="ARBA" id="ARBA00023063"/>
    </source>
</evidence>
<keyword evidence="4 7" id="KW-1133">Transmembrane helix</keyword>
<keyword evidence="5" id="KW-0534">Nitrate assimilation</keyword>
<accession>A0A7I7PJH0</accession>
<dbReference type="GO" id="GO:0042128">
    <property type="term" value="P:nitrate assimilation"/>
    <property type="evidence" value="ECO:0007669"/>
    <property type="project" value="UniProtKB-KW"/>
</dbReference>
<feature type="transmembrane region" description="Helical" evidence="7">
    <location>
        <begin position="310"/>
        <end position="328"/>
    </location>
</feature>
<dbReference type="OrthoDB" id="9771451at2"/>
<evidence type="ECO:0000259" key="8">
    <source>
        <dbReference type="PROSITE" id="PS50850"/>
    </source>
</evidence>
<feature type="transmembrane region" description="Helical" evidence="7">
    <location>
        <begin position="161"/>
        <end position="183"/>
    </location>
</feature>
<dbReference type="PANTHER" id="PTHR23515">
    <property type="entry name" value="HIGH-AFFINITY NITRATE TRANSPORTER 2.3"/>
    <property type="match status" value="1"/>
</dbReference>
<feature type="transmembrane region" description="Helical" evidence="7">
    <location>
        <begin position="67"/>
        <end position="84"/>
    </location>
</feature>
<feature type="transmembrane region" description="Helical" evidence="7">
    <location>
        <begin position="340"/>
        <end position="360"/>
    </location>
</feature>
<evidence type="ECO:0000256" key="3">
    <source>
        <dbReference type="ARBA" id="ARBA00022692"/>
    </source>
</evidence>
<sequence length="458" mass="48587">MRRSHRITEWDPEDPLAWEAGNQVIARRNLIWSIATVHLGYSVWSLWSVMVLFMPKHVYGFSAGDKFLLGTTATLVGACLRLPYSMAALTFGSRNWTIFSAFVLLIPTGGTMLLLAHPGLPLWPYLVCAALTGLGGGNFAASTTNANALYPHRLKGSALGLTGGAGNLGVPIIQVVGLVVIAIAGNRQPYWVCAVYLVLVTIVGIGATVFLDHLEQHRINPTCLRSILSSILSHRDTWLLALLYLGTFGSFIGFAFAFGHVLQISFIAGGQSPAQASLHAAQVAFVGPLLASLARIYGGRLADRLGGGRVTLAVFAAMVVAAGLLAAISTLDDHNPGPAAGPAMTSYMVAFIVLFILSGIGNASVYKMIPTVFEACSHTLDGSGAERRRSRARSGMVSGFVAAFGALGGSGINLAMRQSYLCTGTGTPAFWMFTAFYVAAAILTWMVYVRQPVIAHPL</sequence>
<feature type="domain" description="Major facilitator superfamily (MFS) profile" evidence="8">
    <location>
        <begin position="239"/>
        <end position="458"/>
    </location>
</feature>
<dbReference type="Pfam" id="PF07690">
    <property type="entry name" value="MFS_1"/>
    <property type="match status" value="1"/>
</dbReference>
<keyword evidence="6 7" id="KW-0472">Membrane</keyword>
<feature type="transmembrane region" description="Helical" evidence="7">
    <location>
        <begin position="428"/>
        <end position="449"/>
    </location>
</feature>
<evidence type="ECO:0000256" key="2">
    <source>
        <dbReference type="ARBA" id="ARBA00008432"/>
    </source>
</evidence>
<evidence type="ECO:0000313" key="12">
    <source>
        <dbReference type="Proteomes" id="UP000466894"/>
    </source>
</evidence>
<feature type="transmembrane region" description="Helical" evidence="7">
    <location>
        <begin position="122"/>
        <end position="141"/>
    </location>
</feature>
<dbReference type="PROSITE" id="PS50850">
    <property type="entry name" value="MFS"/>
    <property type="match status" value="1"/>
</dbReference>
<protein>
    <submittedName>
        <fullName evidence="9">MFS transporter</fullName>
    </submittedName>
</protein>
<name>A0A7I7PJH0_9MYCO</name>
<feature type="transmembrane region" description="Helical" evidence="7">
    <location>
        <begin position="96"/>
        <end position="116"/>
    </location>
</feature>
<feature type="transmembrane region" description="Helical" evidence="7">
    <location>
        <begin position="189"/>
        <end position="211"/>
    </location>
</feature>
<dbReference type="RefSeq" id="WP_083089241.1">
    <property type="nucleotide sequence ID" value="NZ_AP022583.1"/>
</dbReference>
<gene>
    <name evidence="10" type="ORF">BST37_18600</name>
    <name evidence="9" type="ORF">MNVI_40000</name>
</gene>
<dbReference type="InterPro" id="IPR020846">
    <property type="entry name" value="MFS_dom"/>
</dbReference>
<dbReference type="Proteomes" id="UP000466894">
    <property type="component" value="Chromosome"/>
</dbReference>